<name>A0ABU6NTT5_9BACI</name>
<comment type="subcellular location">
    <subcellularLocation>
        <location evidence="1">Cell membrane</location>
        <topology evidence="1">Multi-pass membrane protein</topology>
    </subcellularLocation>
</comment>
<keyword evidence="9" id="KW-1185">Reference proteome</keyword>
<feature type="transmembrane region" description="Helical" evidence="6">
    <location>
        <begin position="87"/>
        <end position="104"/>
    </location>
</feature>
<feature type="transmembrane region" description="Helical" evidence="6">
    <location>
        <begin position="144"/>
        <end position="165"/>
    </location>
</feature>
<dbReference type="PANTHER" id="PTHR23523:SF2">
    <property type="entry name" value="2-NITROIMIDAZOLE TRANSPORTER"/>
    <property type="match status" value="1"/>
</dbReference>
<comment type="caution">
    <text evidence="8">The sequence shown here is derived from an EMBL/GenBank/DDBJ whole genome shotgun (WGS) entry which is preliminary data.</text>
</comment>
<dbReference type="InterPro" id="IPR011701">
    <property type="entry name" value="MFS"/>
</dbReference>
<protein>
    <submittedName>
        <fullName evidence="8">MFS transporter</fullName>
    </submittedName>
</protein>
<dbReference type="InterPro" id="IPR036259">
    <property type="entry name" value="MFS_trans_sf"/>
</dbReference>
<feature type="domain" description="Major facilitator superfamily (MFS) profile" evidence="7">
    <location>
        <begin position="17"/>
        <end position="397"/>
    </location>
</feature>
<feature type="transmembrane region" description="Helical" evidence="6">
    <location>
        <begin position="18"/>
        <end position="36"/>
    </location>
</feature>
<feature type="transmembrane region" description="Helical" evidence="6">
    <location>
        <begin position="376"/>
        <end position="396"/>
    </location>
</feature>
<evidence type="ECO:0000313" key="9">
    <source>
        <dbReference type="Proteomes" id="UP001342826"/>
    </source>
</evidence>
<keyword evidence="3 6" id="KW-0812">Transmembrane</keyword>
<organism evidence="8 9">
    <name type="scientific">Metabacillus fastidiosus</name>
    <dbReference type="NCBI Taxonomy" id="1458"/>
    <lineage>
        <taxon>Bacteria</taxon>
        <taxon>Bacillati</taxon>
        <taxon>Bacillota</taxon>
        <taxon>Bacilli</taxon>
        <taxon>Bacillales</taxon>
        <taxon>Bacillaceae</taxon>
        <taxon>Metabacillus</taxon>
    </lineage>
</organism>
<feature type="transmembrane region" description="Helical" evidence="6">
    <location>
        <begin position="310"/>
        <end position="332"/>
    </location>
</feature>
<dbReference type="InterPro" id="IPR020846">
    <property type="entry name" value="MFS_dom"/>
</dbReference>
<dbReference type="PROSITE" id="PS50850">
    <property type="entry name" value="MFS"/>
    <property type="match status" value="1"/>
</dbReference>
<feature type="transmembrane region" description="Helical" evidence="6">
    <location>
        <begin position="171"/>
        <end position="192"/>
    </location>
</feature>
<feature type="transmembrane region" description="Helical" evidence="6">
    <location>
        <begin position="344"/>
        <end position="364"/>
    </location>
</feature>
<dbReference type="RefSeq" id="WP_328014913.1">
    <property type="nucleotide sequence ID" value="NZ_JARTFS010000004.1"/>
</dbReference>
<dbReference type="Proteomes" id="UP001342826">
    <property type="component" value="Unassembled WGS sequence"/>
</dbReference>
<reference evidence="8 9" key="1">
    <citation type="submission" date="2023-03" db="EMBL/GenBank/DDBJ databases">
        <title>Bacillus Genome Sequencing.</title>
        <authorList>
            <person name="Dunlap C."/>
        </authorList>
    </citation>
    <scope>NUCLEOTIDE SEQUENCE [LARGE SCALE GENOMIC DNA]</scope>
    <source>
        <strain evidence="8 9">NRS-1717</strain>
    </source>
</reference>
<evidence type="ECO:0000256" key="1">
    <source>
        <dbReference type="ARBA" id="ARBA00004651"/>
    </source>
</evidence>
<evidence type="ECO:0000256" key="5">
    <source>
        <dbReference type="ARBA" id="ARBA00023136"/>
    </source>
</evidence>
<accession>A0ABU6NTT5</accession>
<keyword evidence="4 6" id="KW-1133">Transmembrane helix</keyword>
<feature type="transmembrane region" description="Helical" evidence="6">
    <location>
        <begin position="56"/>
        <end position="75"/>
    </location>
</feature>
<dbReference type="EMBL" id="JARTFS010000004">
    <property type="protein sequence ID" value="MED4400551.1"/>
    <property type="molecule type" value="Genomic_DNA"/>
</dbReference>
<dbReference type="SUPFAM" id="SSF103473">
    <property type="entry name" value="MFS general substrate transporter"/>
    <property type="match status" value="1"/>
</dbReference>
<keyword evidence="5 6" id="KW-0472">Membrane</keyword>
<feature type="transmembrane region" description="Helical" evidence="6">
    <location>
        <begin position="258"/>
        <end position="279"/>
    </location>
</feature>
<evidence type="ECO:0000256" key="2">
    <source>
        <dbReference type="ARBA" id="ARBA00022448"/>
    </source>
</evidence>
<dbReference type="InterPro" id="IPR052524">
    <property type="entry name" value="MFS_Cyanate_Porter"/>
</dbReference>
<gene>
    <name evidence="8" type="ORF">P9271_04300</name>
</gene>
<sequence length="405" mass="43438">MNKAATSLEKSASANSKILLLTIGIILIGANLRAPLTSVGSLIPFIRDDLAMSNALAGTITTLPLLAFALFSPFAPKIANKSGMERTIFFSLIVLIIGIIIRSLQGIIPLFTGTILIGLAIAVGNVLLPGFIKMNFPLKIGVMTGIYAVFMNLFGALASGISVPLSSFRSLGWHGALEAWAILAFIAVLFWLPQLRNNYIVIKPASTPSQRGNSIWRSPLAWKVTLFMGLQSFMFYTMMTWLPGILQLNGYSSNAAGWMLFLMQFAIIPITFIIPVLAGRMKDQKILSIITALFFFFGIGGLLIGNASLIPLSIILFGIASGSAFSLAMMFFSLRTNNGGQAAALSGMAQSFGYLLAAIGPVLFGGLHDLTNGWTVPLSMLLIISIVILFVGIEAGKDRIVTHKN</sequence>
<feature type="transmembrane region" description="Helical" evidence="6">
    <location>
        <begin position="110"/>
        <end position="132"/>
    </location>
</feature>
<evidence type="ECO:0000256" key="3">
    <source>
        <dbReference type="ARBA" id="ARBA00022692"/>
    </source>
</evidence>
<evidence type="ECO:0000256" key="6">
    <source>
        <dbReference type="SAM" id="Phobius"/>
    </source>
</evidence>
<feature type="transmembrane region" description="Helical" evidence="6">
    <location>
        <begin position="286"/>
        <end position="304"/>
    </location>
</feature>
<dbReference type="CDD" id="cd17339">
    <property type="entry name" value="MFS_NIMT_CynX_like"/>
    <property type="match status" value="1"/>
</dbReference>
<keyword evidence="2" id="KW-0813">Transport</keyword>
<dbReference type="PANTHER" id="PTHR23523">
    <property type="match status" value="1"/>
</dbReference>
<evidence type="ECO:0000259" key="7">
    <source>
        <dbReference type="PROSITE" id="PS50850"/>
    </source>
</evidence>
<dbReference type="Gene3D" id="1.20.1250.20">
    <property type="entry name" value="MFS general substrate transporter like domains"/>
    <property type="match status" value="1"/>
</dbReference>
<evidence type="ECO:0000256" key="4">
    <source>
        <dbReference type="ARBA" id="ARBA00022989"/>
    </source>
</evidence>
<dbReference type="Pfam" id="PF07690">
    <property type="entry name" value="MFS_1"/>
    <property type="match status" value="1"/>
</dbReference>
<proteinExistence type="predicted"/>
<evidence type="ECO:0000313" key="8">
    <source>
        <dbReference type="EMBL" id="MED4400551.1"/>
    </source>
</evidence>
<feature type="transmembrane region" description="Helical" evidence="6">
    <location>
        <begin position="220"/>
        <end position="238"/>
    </location>
</feature>